<dbReference type="AlphaFoldDB" id="A0A506UI53"/>
<comment type="caution">
    <text evidence="1">The sequence shown here is derived from an EMBL/GenBank/DDBJ whole genome shotgun (WGS) entry which is preliminary data.</text>
</comment>
<accession>A0A506UI53</accession>
<protein>
    <submittedName>
        <fullName evidence="1">Uncharacterized protein</fullName>
    </submittedName>
</protein>
<gene>
    <name evidence="1" type="ORF">FJU08_00045</name>
</gene>
<dbReference type="EMBL" id="VHLG01000001">
    <property type="protein sequence ID" value="TPW32997.1"/>
    <property type="molecule type" value="Genomic_DNA"/>
</dbReference>
<evidence type="ECO:0000313" key="2">
    <source>
        <dbReference type="Proteomes" id="UP000318801"/>
    </source>
</evidence>
<keyword evidence="2" id="KW-1185">Reference proteome</keyword>
<proteinExistence type="predicted"/>
<dbReference type="RefSeq" id="WP_141146931.1">
    <property type="nucleotide sequence ID" value="NZ_VHLG01000001.1"/>
</dbReference>
<evidence type="ECO:0000313" key="1">
    <source>
        <dbReference type="EMBL" id="TPW32997.1"/>
    </source>
</evidence>
<dbReference type="Proteomes" id="UP000318801">
    <property type="component" value="Unassembled WGS sequence"/>
</dbReference>
<name>A0A506UI53_9HYPH</name>
<sequence>MPSAFLHFALIHLLMAMRPGPNTVAVSYFTAARSRSAGFRAAAGVAAASFIWLIPRVSDYDPYDRSDFESRLAPGFMLLFGLKILDAARRI</sequence>
<reference evidence="1 2" key="1">
    <citation type="submission" date="2019-06" db="EMBL/GenBank/DDBJ databases">
        <authorList>
            <person name="Li M."/>
        </authorList>
    </citation>
    <scope>NUCLEOTIDE SEQUENCE [LARGE SCALE GENOMIC DNA]</scope>
    <source>
        <strain evidence="1 2">BGMRC2036</strain>
    </source>
</reference>
<organism evidence="1 2">
    <name type="scientific">Martelella alba</name>
    <dbReference type="NCBI Taxonomy" id="2590451"/>
    <lineage>
        <taxon>Bacteria</taxon>
        <taxon>Pseudomonadati</taxon>
        <taxon>Pseudomonadota</taxon>
        <taxon>Alphaproteobacteria</taxon>
        <taxon>Hyphomicrobiales</taxon>
        <taxon>Aurantimonadaceae</taxon>
        <taxon>Martelella</taxon>
    </lineage>
</organism>